<evidence type="ECO:0000256" key="2">
    <source>
        <dbReference type="SAM" id="SignalP"/>
    </source>
</evidence>
<feature type="compositionally biased region" description="Pro residues" evidence="1">
    <location>
        <begin position="34"/>
        <end position="46"/>
    </location>
</feature>
<evidence type="ECO:0000313" key="4">
    <source>
        <dbReference type="Proteomes" id="UP000601768"/>
    </source>
</evidence>
<dbReference type="InterPro" id="IPR014867">
    <property type="entry name" value="Spore_coat_CotH_CotH2/3/7"/>
</dbReference>
<evidence type="ECO:0000313" key="3">
    <source>
        <dbReference type="EMBL" id="MBC3766071.1"/>
    </source>
</evidence>
<keyword evidence="3" id="KW-0418">Kinase</keyword>
<name>A0A8J6M4F5_9ALTE</name>
<comment type="caution">
    <text evidence="3">The sequence shown here is derived from an EMBL/GenBank/DDBJ whole genome shotgun (WGS) entry which is preliminary data.</text>
</comment>
<sequence>MQRTWLSFLLSVLLCCTLTACGGSDQKESTPPVVNTPPPTEPPPPSVISDETLPRIDIYALEGEIQNEPKITAKMKVTTYTIGEQASVELDTHIGVEYRGSSSQGIYQKKGYGIETRDEAGEDLSVALLGFPEEEDWVLHGPYGDKSLIRNALMYDLATAFERYVSRYQFVEVYVEEQYQGLYVLLERVKRDSDRIDINKLKEDENEGEDVTGGYILKIDKTTGEHEDNPGAEALFTDDISFISNYGNEVNNSVPHFLYHYPKPEDITSEQKAYIQDYINQFETALDGEQFKDEASGYRHFIQVDSFVDYFLATELSGNIDGYRLSTYLYKDKNAKLSMGPLWDYNLAFGNADYCNGAATDIWIYRSEERCDGGAFPVPFWWGKLLQDPYFVGLVKTRWNQLRESSLSDEMIDSRIQELSDQLARTGAVSKNFERWDVLGEYVWPNYYVGQTYNDELNYLTQWLENRLVWLDSEINQL</sequence>
<dbReference type="Pfam" id="PF08757">
    <property type="entry name" value="CotH"/>
    <property type="match status" value="1"/>
</dbReference>
<dbReference type="EMBL" id="JACNEP010000006">
    <property type="protein sequence ID" value="MBC3766071.1"/>
    <property type="molecule type" value="Genomic_DNA"/>
</dbReference>
<proteinExistence type="predicted"/>
<dbReference type="PROSITE" id="PS51257">
    <property type="entry name" value="PROKAR_LIPOPROTEIN"/>
    <property type="match status" value="1"/>
</dbReference>
<dbReference type="Proteomes" id="UP000601768">
    <property type="component" value="Unassembled WGS sequence"/>
</dbReference>
<feature type="signal peptide" evidence="2">
    <location>
        <begin position="1"/>
        <end position="20"/>
    </location>
</feature>
<keyword evidence="2" id="KW-0732">Signal</keyword>
<reference evidence="3" key="2">
    <citation type="submission" date="2020-08" db="EMBL/GenBank/DDBJ databases">
        <authorList>
            <person name="Lai Q."/>
        </authorList>
    </citation>
    <scope>NUCLEOTIDE SEQUENCE</scope>
    <source>
        <strain evidence="3">S27-2</strain>
    </source>
</reference>
<feature type="chain" id="PRO_5035262880" evidence="2">
    <location>
        <begin position="21"/>
        <end position="478"/>
    </location>
</feature>
<gene>
    <name evidence="3" type="ORF">H8B19_09280</name>
</gene>
<evidence type="ECO:0000256" key="1">
    <source>
        <dbReference type="SAM" id="MobiDB-lite"/>
    </source>
</evidence>
<accession>A0A8J6M4F5</accession>
<organism evidence="3 4">
    <name type="scientific">Neptunicella marina</name>
    <dbReference type="NCBI Taxonomy" id="2125989"/>
    <lineage>
        <taxon>Bacteria</taxon>
        <taxon>Pseudomonadati</taxon>
        <taxon>Pseudomonadota</taxon>
        <taxon>Gammaproteobacteria</taxon>
        <taxon>Alteromonadales</taxon>
        <taxon>Alteromonadaceae</taxon>
        <taxon>Neptunicella</taxon>
    </lineage>
</organism>
<keyword evidence="4" id="KW-1185">Reference proteome</keyword>
<keyword evidence="3" id="KW-0808">Transferase</keyword>
<protein>
    <submittedName>
        <fullName evidence="3">CotH kinase family protein</fullName>
    </submittedName>
</protein>
<dbReference type="RefSeq" id="WP_186506545.1">
    <property type="nucleotide sequence ID" value="NZ_JACNEP010000006.1"/>
</dbReference>
<reference evidence="3" key="1">
    <citation type="journal article" date="2018" name="Int. J. Syst. Evol. Microbiol.">
        <title>Neptunicella marina gen. nov., sp. nov., isolated from surface seawater.</title>
        <authorList>
            <person name="Liu X."/>
            <person name="Lai Q."/>
            <person name="Du Y."/>
            <person name="Zhang X."/>
            <person name="Liu Z."/>
            <person name="Sun F."/>
            <person name="Shao Z."/>
        </authorList>
    </citation>
    <scope>NUCLEOTIDE SEQUENCE</scope>
    <source>
        <strain evidence="3">S27-2</strain>
    </source>
</reference>
<dbReference type="GO" id="GO:0016301">
    <property type="term" value="F:kinase activity"/>
    <property type="evidence" value="ECO:0007669"/>
    <property type="project" value="UniProtKB-KW"/>
</dbReference>
<dbReference type="AlphaFoldDB" id="A0A8J6M4F5"/>
<feature type="region of interest" description="Disordered" evidence="1">
    <location>
        <begin position="24"/>
        <end position="48"/>
    </location>
</feature>